<reference evidence="3 4" key="1">
    <citation type="journal article" date="2020" name="ISME J.">
        <title>Uncovering the hidden diversity of litter-decomposition mechanisms in mushroom-forming fungi.</title>
        <authorList>
            <person name="Floudas D."/>
            <person name="Bentzer J."/>
            <person name="Ahren D."/>
            <person name="Johansson T."/>
            <person name="Persson P."/>
            <person name="Tunlid A."/>
        </authorList>
    </citation>
    <scope>NUCLEOTIDE SEQUENCE [LARGE SCALE GENOMIC DNA]</scope>
    <source>
        <strain evidence="3 4">CBS 146.42</strain>
    </source>
</reference>
<keyword evidence="2" id="KW-0812">Transmembrane</keyword>
<feature type="region of interest" description="Disordered" evidence="1">
    <location>
        <begin position="623"/>
        <end position="676"/>
    </location>
</feature>
<feature type="compositionally biased region" description="Polar residues" evidence="1">
    <location>
        <begin position="149"/>
        <end position="165"/>
    </location>
</feature>
<feature type="compositionally biased region" description="Polar residues" evidence="1">
    <location>
        <begin position="92"/>
        <end position="111"/>
    </location>
</feature>
<feature type="compositionally biased region" description="Basic and acidic residues" evidence="1">
    <location>
        <begin position="623"/>
        <end position="661"/>
    </location>
</feature>
<evidence type="ECO:0000256" key="1">
    <source>
        <dbReference type="SAM" id="MobiDB-lite"/>
    </source>
</evidence>
<dbReference type="EMBL" id="JAACJO010000001">
    <property type="protein sequence ID" value="KAF5363952.1"/>
    <property type="molecule type" value="Genomic_DNA"/>
</dbReference>
<protein>
    <submittedName>
        <fullName evidence="3">Uncharacterized protein</fullName>
    </submittedName>
</protein>
<comment type="caution">
    <text evidence="3">The sequence shown here is derived from an EMBL/GenBank/DDBJ whole genome shotgun (WGS) entry which is preliminary data.</text>
</comment>
<feature type="region of interest" description="Disordered" evidence="1">
    <location>
        <begin position="1"/>
        <end position="64"/>
    </location>
</feature>
<dbReference type="OrthoDB" id="3062801at2759"/>
<keyword evidence="4" id="KW-1185">Reference proteome</keyword>
<feature type="transmembrane region" description="Helical" evidence="2">
    <location>
        <begin position="494"/>
        <end position="525"/>
    </location>
</feature>
<feature type="transmembrane region" description="Helical" evidence="2">
    <location>
        <begin position="545"/>
        <end position="567"/>
    </location>
</feature>
<gene>
    <name evidence="3" type="ORF">D9756_001046</name>
</gene>
<feature type="compositionally biased region" description="Polar residues" evidence="1">
    <location>
        <begin position="371"/>
        <end position="385"/>
    </location>
</feature>
<evidence type="ECO:0000313" key="3">
    <source>
        <dbReference type="EMBL" id="KAF5363952.1"/>
    </source>
</evidence>
<name>A0A8H5LNQ6_9AGAR</name>
<feature type="region of interest" description="Disordered" evidence="1">
    <location>
        <begin position="89"/>
        <end position="176"/>
    </location>
</feature>
<feature type="transmembrane region" description="Helical" evidence="2">
    <location>
        <begin position="450"/>
        <end position="473"/>
    </location>
</feature>
<feature type="compositionally biased region" description="Low complexity" evidence="1">
    <location>
        <begin position="18"/>
        <end position="31"/>
    </location>
</feature>
<organism evidence="3 4">
    <name type="scientific">Leucocoprinus leucothites</name>
    <dbReference type="NCBI Taxonomy" id="201217"/>
    <lineage>
        <taxon>Eukaryota</taxon>
        <taxon>Fungi</taxon>
        <taxon>Dikarya</taxon>
        <taxon>Basidiomycota</taxon>
        <taxon>Agaricomycotina</taxon>
        <taxon>Agaricomycetes</taxon>
        <taxon>Agaricomycetidae</taxon>
        <taxon>Agaricales</taxon>
        <taxon>Agaricineae</taxon>
        <taxon>Agaricaceae</taxon>
        <taxon>Leucocoprinus</taxon>
    </lineage>
</organism>
<sequence length="676" mass="74825">MVPFPSSEDQGHGGEGPSTSSKDSSATSATDKLSELPQHSASGSKVTRFSPPPTSPRQQRHSLDGDLLNFPTLHVSDFEISPLRKLKDKFGSHNSRGTTAGISASEGNSPHNGRVSVDSDRPKSTPRSGRNLLGHHLRVGSDPHLPLSSFHSPTGATDGDVSSSNRHQDFASRSPSYSRSRAISPLRFIYNLSASLHHNRHHSEPEEPFVPINPFKSRVNFEFTAWFSSKSASKSADIELGQASVNSAPTYSSGAEDCDVVLVSSIKDCARHAHIFVGDVLPRLIYLNLLLRLPALYFSRVARVFRDAEISRPDIERMIEAGEYCILPSPFDPRLDDRPFYTVHPHPLQEPAQYSTDYRRQRGGGKERGTSQRQGATAGMTSSQIPREANPPPVVSPTLRKFKHSWEMFIDSLLREWKTLNVVSALLASAILTIFQIPDAAGDPVTRTTAILSLICSLMSLTYGCMYIVRFSTMRTMIRASKWAEEARRTNTAILWNVWVLLAMPAIWLAWSMVIFMVTILSFVWRTGSEVDPPDGRPPLSTTAALGPRIAVTFLVFIGLIYLILIVRTLKSYGMHGGTSQNILASPQTRLGVLGPPNIPANGENGLSHSALLEAALERRGRERTRSVEIRSRRRREEGPEVREYREEHRAPVRESIREGNELGLYPARSKSSTRG</sequence>
<accession>A0A8H5LNQ6</accession>
<keyword evidence="2" id="KW-0472">Membrane</keyword>
<feature type="region of interest" description="Disordered" evidence="1">
    <location>
        <begin position="342"/>
        <end position="394"/>
    </location>
</feature>
<dbReference type="Proteomes" id="UP000559027">
    <property type="component" value="Unassembled WGS sequence"/>
</dbReference>
<dbReference type="AlphaFoldDB" id="A0A8H5LNQ6"/>
<proteinExistence type="predicted"/>
<feature type="compositionally biased region" description="Basic and acidic residues" evidence="1">
    <location>
        <begin position="357"/>
        <end position="370"/>
    </location>
</feature>
<evidence type="ECO:0000256" key="2">
    <source>
        <dbReference type="SAM" id="Phobius"/>
    </source>
</evidence>
<feature type="compositionally biased region" description="Polar residues" evidence="1">
    <location>
        <begin position="37"/>
        <end position="47"/>
    </location>
</feature>
<evidence type="ECO:0000313" key="4">
    <source>
        <dbReference type="Proteomes" id="UP000559027"/>
    </source>
</evidence>
<keyword evidence="2" id="KW-1133">Transmembrane helix</keyword>